<sequence length="171" mass="19022">MDLMVDLKSLGDPIKQFSDYVSGTGTKPDNKIGTKKSTGARRKSIVVSTGARRKSVVVVRRHSIVRRKSVPCAKTCTKQRAVPESWLSAYQADIQRERKLREKKIAERSVRRRSQHFRSQHCLPKSKTNAKRNQKSAKDDSLFGAFQGLSLNVTGGVQSSMASGGDQCKLM</sequence>
<gene>
    <name evidence="2" type="ORF">J4Q44_G00058990</name>
</gene>
<feature type="compositionally biased region" description="Basic residues" evidence="1">
    <location>
        <begin position="110"/>
        <end position="119"/>
    </location>
</feature>
<keyword evidence="3" id="KW-1185">Reference proteome</keyword>
<dbReference type="EMBL" id="JAGTTL010000004">
    <property type="protein sequence ID" value="KAK6323560.1"/>
    <property type="molecule type" value="Genomic_DNA"/>
</dbReference>
<name>A0AAN8MGD6_9TELE</name>
<feature type="region of interest" description="Disordered" evidence="1">
    <location>
        <begin position="107"/>
        <end position="137"/>
    </location>
</feature>
<protein>
    <submittedName>
        <fullName evidence="2">Uncharacterized protein</fullName>
    </submittedName>
</protein>
<reference evidence="2 3" key="1">
    <citation type="submission" date="2021-04" db="EMBL/GenBank/DDBJ databases">
        <authorList>
            <person name="De Guttry C."/>
            <person name="Zahm M."/>
            <person name="Klopp C."/>
            <person name="Cabau C."/>
            <person name="Louis A."/>
            <person name="Berthelot C."/>
            <person name="Parey E."/>
            <person name="Roest Crollius H."/>
            <person name="Montfort J."/>
            <person name="Robinson-Rechavi M."/>
            <person name="Bucao C."/>
            <person name="Bouchez O."/>
            <person name="Gislard M."/>
            <person name="Lluch J."/>
            <person name="Milhes M."/>
            <person name="Lampietro C."/>
            <person name="Lopez Roques C."/>
            <person name="Donnadieu C."/>
            <person name="Braasch I."/>
            <person name="Desvignes T."/>
            <person name="Postlethwait J."/>
            <person name="Bobe J."/>
            <person name="Wedekind C."/>
            <person name="Guiguen Y."/>
        </authorList>
    </citation>
    <scope>NUCLEOTIDE SEQUENCE [LARGE SCALE GENOMIC DNA]</scope>
    <source>
        <strain evidence="2">Cs_M1</strain>
        <tissue evidence="2">Blood</tissue>
    </source>
</reference>
<dbReference type="Proteomes" id="UP001356427">
    <property type="component" value="Unassembled WGS sequence"/>
</dbReference>
<evidence type="ECO:0000313" key="3">
    <source>
        <dbReference type="Proteomes" id="UP001356427"/>
    </source>
</evidence>
<evidence type="ECO:0000256" key="1">
    <source>
        <dbReference type="SAM" id="MobiDB-lite"/>
    </source>
</evidence>
<organism evidence="2 3">
    <name type="scientific">Coregonus suidteri</name>
    <dbReference type="NCBI Taxonomy" id="861788"/>
    <lineage>
        <taxon>Eukaryota</taxon>
        <taxon>Metazoa</taxon>
        <taxon>Chordata</taxon>
        <taxon>Craniata</taxon>
        <taxon>Vertebrata</taxon>
        <taxon>Euteleostomi</taxon>
        <taxon>Actinopterygii</taxon>
        <taxon>Neopterygii</taxon>
        <taxon>Teleostei</taxon>
        <taxon>Protacanthopterygii</taxon>
        <taxon>Salmoniformes</taxon>
        <taxon>Salmonidae</taxon>
        <taxon>Coregoninae</taxon>
        <taxon>Coregonus</taxon>
    </lineage>
</organism>
<proteinExistence type="predicted"/>
<evidence type="ECO:0000313" key="2">
    <source>
        <dbReference type="EMBL" id="KAK6323560.1"/>
    </source>
</evidence>
<accession>A0AAN8MGD6</accession>
<dbReference type="AlphaFoldDB" id="A0AAN8MGD6"/>
<comment type="caution">
    <text evidence="2">The sequence shown here is derived from an EMBL/GenBank/DDBJ whole genome shotgun (WGS) entry which is preliminary data.</text>
</comment>